<dbReference type="EC" id="2.3.1.-" evidence="7"/>
<proteinExistence type="predicted"/>
<dbReference type="PANTHER" id="PTHR43378:SF2">
    <property type="entry name" value="UDP-3-O-ACYLGLUCOSAMINE N-ACYLTRANSFERASE 1, MITOCHONDRIAL-RELATED"/>
    <property type="match status" value="1"/>
</dbReference>
<evidence type="ECO:0000256" key="1">
    <source>
        <dbReference type="ARBA" id="ARBA00022516"/>
    </source>
</evidence>
<gene>
    <name evidence="7" type="primary">lpxD</name>
    <name evidence="7" type="ORF">JAN5088_02921</name>
</gene>
<keyword evidence="8" id="KW-1185">Reference proteome</keyword>
<reference evidence="7 8" key="1">
    <citation type="submission" date="2015-07" db="EMBL/GenBank/DDBJ databases">
        <authorList>
            <person name="Noorani M."/>
        </authorList>
    </citation>
    <scope>NUCLEOTIDE SEQUENCE [LARGE SCALE GENOMIC DNA]</scope>
    <source>
        <strain evidence="7 8">CECT 5088</strain>
    </source>
</reference>
<organism evidence="7 8">
    <name type="scientific">Jannaschia rubra</name>
    <dbReference type="NCBI Taxonomy" id="282197"/>
    <lineage>
        <taxon>Bacteria</taxon>
        <taxon>Pseudomonadati</taxon>
        <taxon>Pseudomonadota</taxon>
        <taxon>Alphaproteobacteria</taxon>
        <taxon>Rhodobacterales</taxon>
        <taxon>Roseobacteraceae</taxon>
        <taxon>Jannaschia</taxon>
    </lineage>
</organism>
<protein>
    <submittedName>
        <fullName evidence="7">UDP-3-O-acylglucosamine N-acyltransferase</fullName>
        <ecNumber evidence="7">2.3.1.-</ecNumber>
    </submittedName>
</protein>
<dbReference type="RefSeq" id="WP_143114693.1">
    <property type="nucleotide sequence ID" value="NZ_CXPG01000021.1"/>
</dbReference>
<name>A0A0M6XSJ7_9RHOB</name>
<dbReference type="GO" id="GO:0009245">
    <property type="term" value="P:lipid A biosynthetic process"/>
    <property type="evidence" value="ECO:0007669"/>
    <property type="project" value="UniProtKB-KW"/>
</dbReference>
<dbReference type="InterPro" id="IPR011004">
    <property type="entry name" value="Trimer_LpxA-like_sf"/>
</dbReference>
<evidence type="ECO:0000313" key="7">
    <source>
        <dbReference type="EMBL" id="CTQ34129.1"/>
    </source>
</evidence>
<keyword evidence="4" id="KW-0677">Repeat</keyword>
<dbReference type="Gene3D" id="3.40.1390.10">
    <property type="entry name" value="MurE/MurF, N-terminal domain"/>
    <property type="match status" value="1"/>
</dbReference>
<dbReference type="InterPro" id="IPR007691">
    <property type="entry name" value="LpxD"/>
</dbReference>
<evidence type="ECO:0000256" key="5">
    <source>
        <dbReference type="ARBA" id="ARBA00023098"/>
    </source>
</evidence>
<evidence type="ECO:0000256" key="2">
    <source>
        <dbReference type="ARBA" id="ARBA00022556"/>
    </source>
</evidence>
<evidence type="ECO:0000313" key="8">
    <source>
        <dbReference type="Proteomes" id="UP000048908"/>
    </source>
</evidence>
<dbReference type="SUPFAM" id="SSF51161">
    <property type="entry name" value="Trimeric LpxA-like enzymes"/>
    <property type="match status" value="1"/>
</dbReference>
<keyword evidence="3 7" id="KW-0808">Transferase</keyword>
<dbReference type="EMBL" id="CXPG01000021">
    <property type="protein sequence ID" value="CTQ34129.1"/>
    <property type="molecule type" value="Genomic_DNA"/>
</dbReference>
<keyword evidence="6 7" id="KW-0012">Acyltransferase</keyword>
<dbReference type="Proteomes" id="UP000048908">
    <property type="component" value="Unassembled WGS sequence"/>
</dbReference>
<dbReference type="CDD" id="cd03352">
    <property type="entry name" value="LbH_LpxD"/>
    <property type="match status" value="1"/>
</dbReference>
<dbReference type="InterPro" id="IPR018357">
    <property type="entry name" value="Hexapep_transf_CS"/>
</dbReference>
<dbReference type="PROSITE" id="PS00101">
    <property type="entry name" value="HEXAPEP_TRANSFERASES"/>
    <property type="match status" value="1"/>
</dbReference>
<evidence type="ECO:0000256" key="6">
    <source>
        <dbReference type="ARBA" id="ARBA00023315"/>
    </source>
</evidence>
<dbReference type="NCBIfam" id="TIGR01853">
    <property type="entry name" value="lipid_A_lpxD"/>
    <property type="match status" value="1"/>
</dbReference>
<dbReference type="STRING" id="282197.SAMN04488517_103216"/>
<dbReference type="GO" id="GO:0016020">
    <property type="term" value="C:membrane"/>
    <property type="evidence" value="ECO:0007669"/>
    <property type="project" value="GOC"/>
</dbReference>
<dbReference type="PANTHER" id="PTHR43378">
    <property type="entry name" value="UDP-3-O-ACYLGLUCOSAMINE N-ACYLTRANSFERASE"/>
    <property type="match status" value="1"/>
</dbReference>
<sequence>MMYTLSQIAQTLGRPVEGDGTIRFARVAEPAAAGPGDLALAMSPAYAEALHAGQARVAVLWEGADWRAMGLEGAILVPRARLAMAGITAALDPGPRMNVGLHPTAIVEDGAQIGEGAAIGPFVVIAAGARIGARARIAGHVTVAEEAVIGDDALLMQGVRIGARVRIGDRFIAQPGVVIGGDGFSFVTPEESGVEKARRTLGDQGEITQQKWTRIHSLGSVRIGDDVEVGANSTIDRGTVADTVIGRGTKIDNLVMIGHNNRVGEDCLLCGQVGLAGGSTIGDRVVLAGKVGVSDNITIGNDVVAGGGTEIYSRVRDGEVIMGSPAVKMETNMAMYRALRRLPRALEQLSELRRAVAGMTGGKRDDD</sequence>
<dbReference type="InterPro" id="IPR001451">
    <property type="entry name" value="Hexapep"/>
</dbReference>
<keyword evidence="2" id="KW-0441">Lipid A biosynthesis</keyword>
<dbReference type="OrthoDB" id="9784739at2"/>
<dbReference type="Pfam" id="PF00132">
    <property type="entry name" value="Hexapep"/>
    <property type="match status" value="1"/>
</dbReference>
<dbReference type="GO" id="GO:0016410">
    <property type="term" value="F:N-acyltransferase activity"/>
    <property type="evidence" value="ECO:0007669"/>
    <property type="project" value="InterPro"/>
</dbReference>
<dbReference type="AlphaFoldDB" id="A0A0M6XSJ7"/>
<dbReference type="Gene3D" id="2.160.10.10">
    <property type="entry name" value="Hexapeptide repeat proteins"/>
    <property type="match status" value="1"/>
</dbReference>
<dbReference type="NCBIfam" id="NF002060">
    <property type="entry name" value="PRK00892.1"/>
    <property type="match status" value="1"/>
</dbReference>
<evidence type="ECO:0000256" key="4">
    <source>
        <dbReference type="ARBA" id="ARBA00022737"/>
    </source>
</evidence>
<accession>A0A0M6XSJ7</accession>
<keyword evidence="1" id="KW-0444">Lipid biosynthesis</keyword>
<evidence type="ECO:0000256" key="3">
    <source>
        <dbReference type="ARBA" id="ARBA00022679"/>
    </source>
</evidence>
<keyword evidence="5" id="KW-0443">Lipid metabolism</keyword>